<dbReference type="Proteomes" id="UP000478052">
    <property type="component" value="Unassembled WGS sequence"/>
</dbReference>
<comment type="similarity">
    <text evidence="1">Belongs to the small GTPase superfamily. Rab family.</text>
</comment>
<comment type="function">
    <text evidence="6">Protein transport. Probably involved in vesicular traffic from ER to Golgi.</text>
</comment>
<evidence type="ECO:0000256" key="5">
    <source>
        <dbReference type="ARBA" id="ARBA00023289"/>
    </source>
</evidence>
<keyword evidence="4" id="KW-0449">Lipoprotein</keyword>
<dbReference type="NCBIfam" id="TIGR00231">
    <property type="entry name" value="small_GTP"/>
    <property type="match status" value="1"/>
</dbReference>
<dbReference type="EMBL" id="VUJU01001077">
    <property type="protein sequence ID" value="KAF0766918.1"/>
    <property type="molecule type" value="Genomic_DNA"/>
</dbReference>
<name>A0A6G0Z7Z2_APHCR</name>
<keyword evidence="10" id="KW-1185">Reference proteome</keyword>
<dbReference type="PROSITE" id="PS51420">
    <property type="entry name" value="RHO"/>
    <property type="match status" value="1"/>
</dbReference>
<evidence type="ECO:0000313" key="9">
    <source>
        <dbReference type="EMBL" id="KAF0766918.1"/>
    </source>
</evidence>
<evidence type="ECO:0000256" key="3">
    <source>
        <dbReference type="ARBA" id="ARBA00023134"/>
    </source>
</evidence>
<gene>
    <name evidence="9" type="ORF">FWK35_00004215</name>
</gene>
<dbReference type="Gene3D" id="3.40.50.300">
    <property type="entry name" value="P-loop containing nucleotide triphosphate hydrolases"/>
    <property type="match status" value="1"/>
</dbReference>
<dbReference type="AlphaFoldDB" id="A0A6G0Z7Z2"/>
<evidence type="ECO:0000256" key="8">
    <source>
        <dbReference type="ARBA" id="ARBA00081865"/>
    </source>
</evidence>
<dbReference type="Pfam" id="PF00071">
    <property type="entry name" value="Ras"/>
    <property type="match status" value="1"/>
</dbReference>
<dbReference type="SMART" id="SM00176">
    <property type="entry name" value="RAN"/>
    <property type="match status" value="1"/>
</dbReference>
<dbReference type="InterPro" id="IPR027417">
    <property type="entry name" value="P-loop_NTPase"/>
</dbReference>
<dbReference type="SMART" id="SM00174">
    <property type="entry name" value="RHO"/>
    <property type="match status" value="1"/>
</dbReference>
<evidence type="ECO:0000313" key="10">
    <source>
        <dbReference type="Proteomes" id="UP000478052"/>
    </source>
</evidence>
<evidence type="ECO:0000256" key="2">
    <source>
        <dbReference type="ARBA" id="ARBA00022741"/>
    </source>
</evidence>
<proteinExistence type="inferred from homology"/>
<dbReference type="SMART" id="SM00175">
    <property type="entry name" value="RAB"/>
    <property type="match status" value="1"/>
</dbReference>
<organism evidence="9 10">
    <name type="scientific">Aphis craccivora</name>
    <name type="common">Cowpea aphid</name>
    <dbReference type="NCBI Taxonomy" id="307492"/>
    <lineage>
        <taxon>Eukaryota</taxon>
        <taxon>Metazoa</taxon>
        <taxon>Ecdysozoa</taxon>
        <taxon>Arthropoda</taxon>
        <taxon>Hexapoda</taxon>
        <taxon>Insecta</taxon>
        <taxon>Pterygota</taxon>
        <taxon>Neoptera</taxon>
        <taxon>Paraneoptera</taxon>
        <taxon>Hemiptera</taxon>
        <taxon>Sternorrhyncha</taxon>
        <taxon>Aphidomorpha</taxon>
        <taxon>Aphidoidea</taxon>
        <taxon>Aphididae</taxon>
        <taxon>Aphidini</taxon>
        <taxon>Aphis</taxon>
        <taxon>Aphis</taxon>
    </lineage>
</organism>
<accession>A0A6G0Z7Z2</accession>
<dbReference type="SUPFAM" id="SSF52540">
    <property type="entry name" value="P-loop containing nucleoside triphosphate hydrolases"/>
    <property type="match status" value="1"/>
</dbReference>
<sequence>MVRYTGRRAAWADSRARQSSFFGEHRCLAFSDTIIDRLRLPTAQIRDDDVYTHATTAVADQCVSRGLCRDMNAGESYKVLVLGDSNVGKTCLMHRFCDETYYDTYISTIGVDYKQKIIQLDEKPVKLQIWDTAGQERFRTLTTAYYRGAMGILLVYDVTNLDSFDHLTYWLKNIQENASPDVIKVLAGNKCDNETVRAVDKADGEKIAECYDMPFFEVSCKMDVNVEEAFQALARMIKERSKYSGAFGLKDETPREKCSPLFEKAFAESTRKCSSC</sequence>
<keyword evidence="2" id="KW-0547">Nucleotide-binding</keyword>
<dbReference type="InterPro" id="IPR005225">
    <property type="entry name" value="Small_GTP-bd"/>
</dbReference>
<keyword evidence="3" id="KW-0342">GTP-binding</keyword>
<protein>
    <recommendedName>
        <fullName evidence="7">Ras-related protein Rab-1</fullName>
    </recommendedName>
    <alternativeName>
        <fullName evidence="8">Small GTP-binding protein rab1</fullName>
    </alternativeName>
</protein>
<dbReference type="OrthoDB" id="9989112at2759"/>
<comment type="caution">
    <text evidence="9">The sequence shown here is derived from an EMBL/GenBank/DDBJ whole genome shotgun (WGS) entry which is preliminary data.</text>
</comment>
<evidence type="ECO:0000256" key="6">
    <source>
        <dbReference type="ARBA" id="ARBA00053444"/>
    </source>
</evidence>
<dbReference type="InterPro" id="IPR001806">
    <property type="entry name" value="Small_GTPase"/>
</dbReference>
<dbReference type="InterPro" id="IPR050305">
    <property type="entry name" value="Small_GTPase_Rab"/>
</dbReference>
<keyword evidence="5" id="KW-0636">Prenylation</keyword>
<dbReference type="SMART" id="SM00173">
    <property type="entry name" value="RAS"/>
    <property type="match status" value="1"/>
</dbReference>
<evidence type="ECO:0000256" key="1">
    <source>
        <dbReference type="ARBA" id="ARBA00006270"/>
    </source>
</evidence>
<dbReference type="PRINTS" id="PR00449">
    <property type="entry name" value="RASTRNSFRMNG"/>
</dbReference>
<dbReference type="GO" id="GO:0005525">
    <property type="term" value="F:GTP binding"/>
    <property type="evidence" value="ECO:0007669"/>
    <property type="project" value="UniProtKB-KW"/>
</dbReference>
<dbReference type="PROSITE" id="PS51419">
    <property type="entry name" value="RAB"/>
    <property type="match status" value="1"/>
</dbReference>
<evidence type="ECO:0000256" key="4">
    <source>
        <dbReference type="ARBA" id="ARBA00023288"/>
    </source>
</evidence>
<reference evidence="9 10" key="1">
    <citation type="submission" date="2019-08" db="EMBL/GenBank/DDBJ databases">
        <title>Whole genome of Aphis craccivora.</title>
        <authorList>
            <person name="Voronova N.V."/>
            <person name="Shulinski R.S."/>
            <person name="Bandarenka Y.V."/>
            <person name="Zhorov D.G."/>
            <person name="Warner D."/>
        </authorList>
    </citation>
    <scope>NUCLEOTIDE SEQUENCE [LARGE SCALE GENOMIC DNA]</scope>
    <source>
        <strain evidence="9">180601</strain>
        <tissue evidence="9">Whole Body</tissue>
    </source>
</reference>
<dbReference type="PROSITE" id="PS51421">
    <property type="entry name" value="RAS"/>
    <property type="match status" value="1"/>
</dbReference>
<evidence type="ECO:0000256" key="7">
    <source>
        <dbReference type="ARBA" id="ARBA00067099"/>
    </source>
</evidence>
<dbReference type="GO" id="GO:0003924">
    <property type="term" value="F:GTPase activity"/>
    <property type="evidence" value="ECO:0007669"/>
    <property type="project" value="InterPro"/>
</dbReference>
<dbReference type="PANTHER" id="PTHR47980">
    <property type="entry name" value="LD44762P"/>
    <property type="match status" value="1"/>
</dbReference>
<dbReference type="CDD" id="cd00154">
    <property type="entry name" value="Rab"/>
    <property type="match status" value="1"/>
</dbReference>
<dbReference type="FunFam" id="3.40.50.300:FF:001018">
    <property type="entry name" value="Rab family GTPase"/>
    <property type="match status" value="1"/>
</dbReference>